<keyword evidence="8" id="KW-1185">Reference proteome</keyword>
<dbReference type="GO" id="GO:0010333">
    <property type="term" value="F:terpene synthase activity"/>
    <property type="evidence" value="ECO:0007669"/>
    <property type="project" value="InterPro"/>
</dbReference>
<dbReference type="OrthoDB" id="6486656at2759"/>
<sequence length="356" mass="41025">MSALSPLTKLTFSDDDAPCVYYHLPDNLRNWPWLRVVNPHLDESNDESFAWLKTFTAFSPERLAAFNKAKFTLFSALAFPDGSSFTFRSTCDLNYLFFAMDEFTDGEPLNIVVQRCNATMDAILHPDAPRPDGESAVGEMARQFWKRAIDGEPIPASVVQRFHTTWREFIDSVILQAERRGQQYICTPDEYISARRPNIGVAPSLVWIEHALGLDIPDAVMKHPLIETLNRDAIDMVVMTNDMRSYRKEFLAKDCDYNAVTVVTKHLKTDLAGAIQWISDYHDRSIESFMRARKAIIARTEGTSQWSEEDHKQVLRYIDGLGLFVRGHDEWYFDSHRYFGEKAEEVRRTRKVVIEP</sequence>
<evidence type="ECO:0000313" key="8">
    <source>
        <dbReference type="Proteomes" id="UP000054007"/>
    </source>
</evidence>
<dbReference type="PANTHER" id="PTHR35201">
    <property type="entry name" value="TERPENE SYNTHASE"/>
    <property type="match status" value="1"/>
</dbReference>
<dbReference type="PANTHER" id="PTHR35201:SF4">
    <property type="entry name" value="BETA-PINACENE SYNTHASE-RELATED"/>
    <property type="match status" value="1"/>
</dbReference>
<protein>
    <recommendedName>
        <fullName evidence="6">Terpene synthase</fullName>
        <ecNumber evidence="6">4.2.3.-</ecNumber>
    </recommendedName>
</protein>
<dbReference type="SFLD" id="SFLDS00005">
    <property type="entry name" value="Isoprenoid_Synthase_Type_I"/>
    <property type="match status" value="1"/>
</dbReference>
<organism evidence="7 8">
    <name type="scientific">Cylindrobasidium torrendii FP15055 ss-10</name>
    <dbReference type="NCBI Taxonomy" id="1314674"/>
    <lineage>
        <taxon>Eukaryota</taxon>
        <taxon>Fungi</taxon>
        <taxon>Dikarya</taxon>
        <taxon>Basidiomycota</taxon>
        <taxon>Agaricomycotina</taxon>
        <taxon>Agaricomycetes</taxon>
        <taxon>Agaricomycetidae</taxon>
        <taxon>Agaricales</taxon>
        <taxon>Marasmiineae</taxon>
        <taxon>Physalacriaceae</taxon>
        <taxon>Cylindrobasidium</taxon>
    </lineage>
</organism>
<name>A0A0D7BFS7_9AGAR</name>
<proteinExistence type="inferred from homology"/>
<evidence type="ECO:0000256" key="3">
    <source>
        <dbReference type="ARBA" id="ARBA00022723"/>
    </source>
</evidence>
<gene>
    <name evidence="7" type="ORF">CYLTODRAFT_453006</name>
</gene>
<accession>A0A0D7BFS7</accession>
<dbReference type="InterPro" id="IPR008949">
    <property type="entry name" value="Isoprenoid_synthase_dom_sf"/>
</dbReference>
<evidence type="ECO:0000256" key="6">
    <source>
        <dbReference type="RuleBase" id="RU366034"/>
    </source>
</evidence>
<dbReference type="Proteomes" id="UP000054007">
    <property type="component" value="Unassembled WGS sequence"/>
</dbReference>
<dbReference type="GO" id="GO:0046872">
    <property type="term" value="F:metal ion binding"/>
    <property type="evidence" value="ECO:0007669"/>
    <property type="project" value="UniProtKB-KW"/>
</dbReference>
<keyword evidence="3 6" id="KW-0479">Metal-binding</keyword>
<evidence type="ECO:0000256" key="4">
    <source>
        <dbReference type="ARBA" id="ARBA00022842"/>
    </source>
</evidence>
<evidence type="ECO:0000256" key="5">
    <source>
        <dbReference type="ARBA" id="ARBA00023239"/>
    </source>
</evidence>
<dbReference type="AlphaFoldDB" id="A0A0D7BFS7"/>
<comment type="cofactor">
    <cofactor evidence="1 6">
        <name>Mg(2+)</name>
        <dbReference type="ChEBI" id="CHEBI:18420"/>
    </cofactor>
</comment>
<comment type="similarity">
    <text evidence="2 6">Belongs to the terpene synthase family.</text>
</comment>
<evidence type="ECO:0000313" key="7">
    <source>
        <dbReference type="EMBL" id="KIY69075.1"/>
    </source>
</evidence>
<dbReference type="InterPro" id="IPR034686">
    <property type="entry name" value="Terpene_cyclase-like_2"/>
</dbReference>
<dbReference type="SFLD" id="SFLDG01020">
    <property type="entry name" value="Terpene_Cyclase_Like_2"/>
    <property type="match status" value="1"/>
</dbReference>
<dbReference type="GO" id="GO:0008299">
    <property type="term" value="P:isoprenoid biosynthetic process"/>
    <property type="evidence" value="ECO:0007669"/>
    <property type="project" value="UniProtKB-ARBA"/>
</dbReference>
<dbReference type="Pfam" id="PF19086">
    <property type="entry name" value="Terpene_syn_C_2"/>
    <property type="match status" value="1"/>
</dbReference>
<reference evidence="7 8" key="1">
    <citation type="journal article" date="2015" name="Fungal Genet. Biol.">
        <title>Evolution of novel wood decay mechanisms in Agaricales revealed by the genome sequences of Fistulina hepatica and Cylindrobasidium torrendii.</title>
        <authorList>
            <person name="Floudas D."/>
            <person name="Held B.W."/>
            <person name="Riley R."/>
            <person name="Nagy L.G."/>
            <person name="Koehler G."/>
            <person name="Ransdell A.S."/>
            <person name="Younus H."/>
            <person name="Chow J."/>
            <person name="Chiniquy J."/>
            <person name="Lipzen A."/>
            <person name="Tritt A."/>
            <person name="Sun H."/>
            <person name="Haridas S."/>
            <person name="LaButti K."/>
            <person name="Ohm R.A."/>
            <person name="Kues U."/>
            <person name="Blanchette R.A."/>
            <person name="Grigoriev I.V."/>
            <person name="Minto R.E."/>
            <person name="Hibbett D.S."/>
        </authorList>
    </citation>
    <scope>NUCLEOTIDE SEQUENCE [LARGE SCALE GENOMIC DNA]</scope>
    <source>
        <strain evidence="7 8">FP15055 ss-10</strain>
    </source>
</reference>
<dbReference type="Gene3D" id="1.10.600.10">
    <property type="entry name" value="Farnesyl Diphosphate Synthase"/>
    <property type="match status" value="1"/>
</dbReference>
<dbReference type="SUPFAM" id="SSF48576">
    <property type="entry name" value="Terpenoid synthases"/>
    <property type="match status" value="1"/>
</dbReference>
<dbReference type="EC" id="4.2.3.-" evidence="6"/>
<keyword evidence="5 6" id="KW-0456">Lyase</keyword>
<evidence type="ECO:0000256" key="1">
    <source>
        <dbReference type="ARBA" id="ARBA00001946"/>
    </source>
</evidence>
<evidence type="ECO:0000256" key="2">
    <source>
        <dbReference type="ARBA" id="ARBA00006333"/>
    </source>
</evidence>
<dbReference type="EMBL" id="KN880491">
    <property type="protein sequence ID" value="KIY69075.1"/>
    <property type="molecule type" value="Genomic_DNA"/>
</dbReference>
<keyword evidence="4 6" id="KW-0460">Magnesium</keyword>